<reference evidence="2 3" key="1">
    <citation type="submission" date="2021-03" db="EMBL/GenBank/DDBJ databases">
        <title>Novel species identification of genus Shewanella.</title>
        <authorList>
            <person name="Liu G."/>
            <person name="Zhang Q."/>
        </authorList>
    </citation>
    <scope>NUCLEOTIDE SEQUENCE [LARGE SCALE GENOMIC DNA]</scope>
    <source>
        <strain evidence="2 3">FJAT-53726</strain>
    </source>
</reference>
<keyword evidence="1" id="KW-0732">Signal</keyword>
<keyword evidence="3" id="KW-1185">Reference proteome</keyword>
<feature type="chain" id="PRO_5037064011" evidence="1">
    <location>
        <begin position="19"/>
        <end position="147"/>
    </location>
</feature>
<dbReference type="EMBL" id="CP071504">
    <property type="protein sequence ID" value="QSX30585.1"/>
    <property type="molecule type" value="Genomic_DNA"/>
</dbReference>
<evidence type="ECO:0000256" key="1">
    <source>
        <dbReference type="SAM" id="SignalP"/>
    </source>
</evidence>
<name>A0A975AKW4_9GAMM</name>
<protein>
    <submittedName>
        <fullName evidence="2">Uncharacterized protein</fullName>
    </submittedName>
</protein>
<feature type="signal peptide" evidence="1">
    <location>
        <begin position="1"/>
        <end position="18"/>
    </location>
</feature>
<organism evidence="2 3">
    <name type="scientific">Shewanella cyperi</name>
    <dbReference type="NCBI Taxonomy" id="2814292"/>
    <lineage>
        <taxon>Bacteria</taxon>
        <taxon>Pseudomonadati</taxon>
        <taxon>Pseudomonadota</taxon>
        <taxon>Gammaproteobacteria</taxon>
        <taxon>Alteromonadales</taxon>
        <taxon>Shewanellaceae</taxon>
        <taxon>Shewanella</taxon>
    </lineage>
</organism>
<dbReference type="KEGG" id="scyp:JYB88_02680"/>
<proteinExistence type="predicted"/>
<sequence length="147" mass="16071">MKYLTYILLLTLSSAITAQEAPANLLLHGASVVALYTPDWEITADEKNSEGFYDLLDDYRYYASELQEHLSKNIGVEFIASFAHKVSFPDTGVPSVNREALSGYGFIVYVPGKAPKIFYGVATNVDVLCALKELDSTISVGVNCGIH</sequence>
<evidence type="ECO:0000313" key="2">
    <source>
        <dbReference type="EMBL" id="QSX30585.1"/>
    </source>
</evidence>
<evidence type="ECO:0000313" key="3">
    <source>
        <dbReference type="Proteomes" id="UP000663281"/>
    </source>
</evidence>
<dbReference type="AlphaFoldDB" id="A0A975AKW4"/>
<dbReference type="RefSeq" id="WP_207325400.1">
    <property type="nucleotide sequence ID" value="NZ_CP071504.1"/>
</dbReference>
<dbReference type="Proteomes" id="UP000663281">
    <property type="component" value="Chromosome"/>
</dbReference>
<accession>A0A975AKW4</accession>
<gene>
    <name evidence="2" type="ORF">JYB88_02680</name>
</gene>